<dbReference type="AlphaFoldDB" id="A0AAE1J042"/>
<comment type="caution">
    <text evidence="1">The sequence shown here is derived from an EMBL/GenBank/DDBJ whole genome shotgun (WGS) entry which is preliminary data.</text>
</comment>
<name>A0AAE1J042_9FABA</name>
<dbReference type="EMBL" id="JAWXYG010000011">
    <property type="protein sequence ID" value="KAK4259304.1"/>
    <property type="molecule type" value="Genomic_DNA"/>
</dbReference>
<keyword evidence="2" id="KW-1185">Reference proteome</keyword>
<dbReference type="Proteomes" id="UP001293593">
    <property type="component" value="Unassembled WGS sequence"/>
</dbReference>
<proteinExistence type="predicted"/>
<accession>A0AAE1J042</accession>
<protein>
    <submittedName>
        <fullName evidence="1">Uncharacterized protein</fullName>
    </submittedName>
</protein>
<reference evidence="1" key="1">
    <citation type="submission" date="2023-10" db="EMBL/GenBank/DDBJ databases">
        <title>Chromosome-level genome of the transformable northern wattle, Acacia crassicarpa.</title>
        <authorList>
            <person name="Massaro I."/>
            <person name="Sinha N.R."/>
            <person name="Poethig S."/>
            <person name="Leichty A.R."/>
        </authorList>
    </citation>
    <scope>NUCLEOTIDE SEQUENCE</scope>
    <source>
        <strain evidence="1">Acra3RX</strain>
        <tissue evidence="1">Leaf</tissue>
    </source>
</reference>
<evidence type="ECO:0000313" key="1">
    <source>
        <dbReference type="EMBL" id="KAK4259304.1"/>
    </source>
</evidence>
<evidence type="ECO:0000313" key="2">
    <source>
        <dbReference type="Proteomes" id="UP001293593"/>
    </source>
</evidence>
<organism evidence="1 2">
    <name type="scientific">Acacia crassicarpa</name>
    <name type="common">northern wattle</name>
    <dbReference type="NCBI Taxonomy" id="499986"/>
    <lineage>
        <taxon>Eukaryota</taxon>
        <taxon>Viridiplantae</taxon>
        <taxon>Streptophyta</taxon>
        <taxon>Embryophyta</taxon>
        <taxon>Tracheophyta</taxon>
        <taxon>Spermatophyta</taxon>
        <taxon>Magnoliopsida</taxon>
        <taxon>eudicotyledons</taxon>
        <taxon>Gunneridae</taxon>
        <taxon>Pentapetalae</taxon>
        <taxon>rosids</taxon>
        <taxon>fabids</taxon>
        <taxon>Fabales</taxon>
        <taxon>Fabaceae</taxon>
        <taxon>Caesalpinioideae</taxon>
        <taxon>mimosoid clade</taxon>
        <taxon>Acacieae</taxon>
        <taxon>Acacia</taxon>
    </lineage>
</organism>
<gene>
    <name evidence="1" type="ORF">QN277_005648</name>
</gene>
<sequence length="81" mass="9315">MLVLLPRILFSSSSFLSAKKKNFGLCNKYNNSIQVIQRALSLYTDLEIVTFSEDDTTIPELSYDLFPIDESEHDKSWCCQC</sequence>